<dbReference type="CDD" id="cd00111">
    <property type="entry name" value="Trefoil"/>
    <property type="match status" value="1"/>
</dbReference>
<dbReference type="GO" id="GO:0030246">
    <property type="term" value="F:carbohydrate binding"/>
    <property type="evidence" value="ECO:0007669"/>
    <property type="project" value="InterPro"/>
</dbReference>
<feature type="domain" description="P-type" evidence="4">
    <location>
        <begin position="1"/>
        <end position="26"/>
    </location>
</feature>
<feature type="region of interest" description="Disordered" evidence="3">
    <location>
        <begin position="90"/>
        <end position="110"/>
    </location>
</feature>
<dbReference type="InterPro" id="IPR000519">
    <property type="entry name" value="P_trefoil_dom"/>
</dbReference>
<evidence type="ECO:0000256" key="3">
    <source>
        <dbReference type="SAM" id="MobiDB-lite"/>
    </source>
</evidence>
<evidence type="ECO:0000259" key="4">
    <source>
        <dbReference type="PROSITE" id="PS51448"/>
    </source>
</evidence>
<dbReference type="Gene3D" id="2.60.40.1760">
    <property type="entry name" value="glycosyl hydrolase (family 31)"/>
    <property type="match status" value="1"/>
</dbReference>
<accession>A0A7L0JHV0</accession>
<comment type="caution">
    <text evidence="2">Lacks conserved residue(s) required for the propagation of feature annotation.</text>
</comment>
<dbReference type="Pfam" id="PF00088">
    <property type="entry name" value="Trefoil"/>
    <property type="match status" value="1"/>
</dbReference>
<dbReference type="Gene3D" id="4.10.110.10">
    <property type="entry name" value="Spasmolytic Protein, domain 1"/>
    <property type="match status" value="1"/>
</dbReference>
<keyword evidence="1" id="KW-1015">Disulfide bond</keyword>
<feature type="non-terminal residue" evidence="5">
    <location>
        <position position="1"/>
    </location>
</feature>
<dbReference type="PROSITE" id="PS51448">
    <property type="entry name" value="P_TREFOIL_2"/>
    <property type="match status" value="1"/>
</dbReference>
<gene>
    <name evidence="5" type="primary">Si_1</name>
    <name evidence="5" type="ORF">PIPCHL_R13402</name>
</gene>
<dbReference type="GO" id="GO:0003824">
    <property type="term" value="F:catalytic activity"/>
    <property type="evidence" value="ECO:0007669"/>
    <property type="project" value="InterPro"/>
</dbReference>
<keyword evidence="6" id="KW-1185">Reference proteome</keyword>
<sequence length="110" mass="11932">QSLCERRGCCWSPHGDVGAPWCFFSSQHGYEATAVSSTAAGLAVTLRRLPAPSLFGADTATVQLQAQFQTPNRLRLQFTDPGAKRFEVPHEHVGPFEGSAAADPEYELQV</sequence>
<evidence type="ECO:0000313" key="6">
    <source>
        <dbReference type="Proteomes" id="UP000520962"/>
    </source>
</evidence>
<comment type="caution">
    <text evidence="5">The sequence shown here is derived from an EMBL/GenBank/DDBJ whole genome shotgun (WGS) entry which is preliminary data.</text>
</comment>
<protein>
    <submittedName>
        <fullName evidence="5">SUIS protein</fullName>
    </submittedName>
</protein>
<dbReference type="Proteomes" id="UP000520962">
    <property type="component" value="Unassembled WGS sequence"/>
</dbReference>
<name>A0A7L0JHV0_PIPCL</name>
<dbReference type="SUPFAM" id="SSF74650">
    <property type="entry name" value="Galactose mutarotase-like"/>
    <property type="match status" value="1"/>
</dbReference>
<reference evidence="5 6" key="1">
    <citation type="submission" date="2019-09" db="EMBL/GenBank/DDBJ databases">
        <title>Bird 10,000 Genomes (B10K) Project - Family phase.</title>
        <authorList>
            <person name="Zhang G."/>
        </authorList>
    </citation>
    <scope>NUCLEOTIDE SEQUENCE [LARGE SCALE GENOMIC DNA]</scope>
    <source>
        <strain evidence="5">B10K-DU-007-02</strain>
        <tissue evidence="5">Mixed tissue sample</tissue>
    </source>
</reference>
<dbReference type="InterPro" id="IPR011013">
    <property type="entry name" value="Gal_mutarotase_sf_dom"/>
</dbReference>
<dbReference type="GO" id="GO:0005975">
    <property type="term" value="P:carbohydrate metabolic process"/>
    <property type="evidence" value="ECO:0007669"/>
    <property type="project" value="InterPro"/>
</dbReference>
<proteinExistence type="predicted"/>
<evidence type="ECO:0000313" key="5">
    <source>
        <dbReference type="EMBL" id="NXK43457.1"/>
    </source>
</evidence>
<dbReference type="InterPro" id="IPR044913">
    <property type="entry name" value="P_trefoil_dom_sf"/>
</dbReference>
<dbReference type="AlphaFoldDB" id="A0A7L0JHV0"/>
<dbReference type="EMBL" id="VXAH01000809">
    <property type="protein sequence ID" value="NXK43457.1"/>
    <property type="molecule type" value="Genomic_DNA"/>
</dbReference>
<evidence type="ECO:0000256" key="1">
    <source>
        <dbReference type="ARBA" id="ARBA00023157"/>
    </source>
</evidence>
<organism evidence="5 6">
    <name type="scientific">Piprites chloris</name>
    <name type="common">Wing-barred manakin</name>
    <dbReference type="NCBI Taxonomy" id="114369"/>
    <lineage>
        <taxon>Eukaryota</taxon>
        <taxon>Metazoa</taxon>
        <taxon>Chordata</taxon>
        <taxon>Craniata</taxon>
        <taxon>Vertebrata</taxon>
        <taxon>Euteleostomi</taxon>
        <taxon>Archelosauria</taxon>
        <taxon>Archosauria</taxon>
        <taxon>Dinosauria</taxon>
        <taxon>Saurischia</taxon>
        <taxon>Theropoda</taxon>
        <taxon>Coelurosauria</taxon>
        <taxon>Aves</taxon>
        <taxon>Neognathae</taxon>
        <taxon>Neoaves</taxon>
        <taxon>Telluraves</taxon>
        <taxon>Australaves</taxon>
        <taxon>Passeriformes</taxon>
        <taxon>Pipridae</taxon>
        <taxon>Piprites</taxon>
    </lineage>
</organism>
<evidence type="ECO:0000256" key="2">
    <source>
        <dbReference type="PROSITE-ProRule" id="PRU00779"/>
    </source>
</evidence>
<feature type="non-terminal residue" evidence="5">
    <location>
        <position position="110"/>
    </location>
</feature>